<dbReference type="EMBL" id="JACIEX010000001">
    <property type="protein sequence ID" value="MBB4092269.1"/>
    <property type="molecule type" value="Genomic_DNA"/>
</dbReference>
<dbReference type="Gene3D" id="3.30.565.10">
    <property type="entry name" value="Histidine kinase-like ATPase, C-terminal domain"/>
    <property type="match status" value="1"/>
</dbReference>
<dbReference type="Gene3D" id="1.10.287.130">
    <property type="match status" value="1"/>
</dbReference>
<protein>
    <recommendedName>
        <fullName evidence="5">Cell-division control histidine kinase PdhS</fullName>
        <ecNumber evidence="4">2.7.13.3</ecNumber>
    </recommendedName>
</protein>
<dbReference type="AlphaFoldDB" id="A0A5C5CW26"/>
<dbReference type="NCBIfam" id="TIGR00229">
    <property type="entry name" value="sensory_box"/>
    <property type="match status" value="1"/>
</dbReference>
<feature type="compositionally biased region" description="Basic and acidic residues" evidence="16">
    <location>
        <begin position="240"/>
        <end position="251"/>
    </location>
</feature>
<comment type="subunit">
    <text evidence="3">Interacts with DivK.</text>
</comment>
<keyword evidence="7" id="KW-0597">Phosphoprotein</keyword>
<dbReference type="EC" id="2.7.13.3" evidence="4"/>
<dbReference type="SUPFAM" id="SSF55785">
    <property type="entry name" value="PYP-like sensor domain (PAS domain)"/>
    <property type="match status" value="1"/>
</dbReference>
<reference evidence="20 21" key="1">
    <citation type="journal article" date="2011" name="Int. J. Syst. Evol. Microbiol.">
        <title>Ochrobactrum pecoris sp. nov., isolated from farm animals.</title>
        <authorList>
            <person name="Kampfer P."/>
            <person name="Huber B."/>
            <person name="Busse H.J."/>
            <person name="Scholz H.C."/>
            <person name="Tomaso H."/>
            <person name="Hotzel H."/>
            <person name="Melzer F."/>
        </authorList>
    </citation>
    <scope>NUCLEOTIDE SEQUENCE [LARGE SCALE GENOMIC DNA]</scope>
    <source>
        <strain evidence="20 21">08RB2639</strain>
    </source>
</reference>
<keyword evidence="22" id="KW-1185">Reference proteome</keyword>
<comment type="subcellular location">
    <subcellularLocation>
        <location evidence="2">Cytoplasm</location>
    </subcellularLocation>
</comment>
<dbReference type="Gene3D" id="3.30.450.20">
    <property type="entry name" value="PAS domain"/>
    <property type="match status" value="1"/>
</dbReference>
<dbReference type="InterPro" id="IPR005467">
    <property type="entry name" value="His_kinase_dom"/>
</dbReference>
<keyword evidence="13" id="KW-0131">Cell cycle</keyword>
<gene>
    <name evidence="20" type="ORF">FIB18_00650</name>
    <name evidence="19" type="ORF">GGQ79_000742</name>
</gene>
<dbReference type="RefSeq" id="WP_140018913.1">
    <property type="nucleotide sequence ID" value="NZ_JACIEX010000001.1"/>
</dbReference>
<evidence type="ECO:0000259" key="18">
    <source>
        <dbReference type="PROSITE" id="PS50112"/>
    </source>
</evidence>
<evidence type="ECO:0000256" key="14">
    <source>
        <dbReference type="ARBA" id="ARBA00024650"/>
    </source>
</evidence>
<dbReference type="GO" id="GO:0000155">
    <property type="term" value="F:phosphorelay sensor kinase activity"/>
    <property type="evidence" value="ECO:0007669"/>
    <property type="project" value="InterPro"/>
</dbReference>
<feature type="coiled-coil region" evidence="15">
    <location>
        <begin position="798"/>
        <end position="828"/>
    </location>
</feature>
<keyword evidence="9" id="KW-0808">Transferase</keyword>
<keyword evidence="11" id="KW-0418">Kinase</keyword>
<dbReference type="PROSITE" id="PS50109">
    <property type="entry name" value="HIS_KIN"/>
    <property type="match status" value="1"/>
</dbReference>
<dbReference type="InterPro" id="IPR036890">
    <property type="entry name" value="HATPase_C_sf"/>
</dbReference>
<dbReference type="InterPro" id="IPR003594">
    <property type="entry name" value="HATPase_dom"/>
</dbReference>
<dbReference type="InterPro" id="IPR035965">
    <property type="entry name" value="PAS-like_dom_sf"/>
</dbReference>
<dbReference type="GO" id="GO:0005737">
    <property type="term" value="C:cytoplasm"/>
    <property type="evidence" value="ECO:0007669"/>
    <property type="project" value="UniProtKB-SubCell"/>
</dbReference>
<comment type="function">
    <text evidence="14">Functions as a polar differentiation marker. Essential protein that, by localizing in the old pole of dividing cells, controls cell division and maturation, probably through control of DivK phosphorylation status and cellular distribution, which in turn regulates CtrA, a transcriptional regulator of the minB operon. The asymmetrical localization of this protein is probably required for cells to enter a new division cycle.</text>
</comment>
<evidence type="ECO:0000256" key="2">
    <source>
        <dbReference type="ARBA" id="ARBA00004496"/>
    </source>
</evidence>
<evidence type="ECO:0000256" key="5">
    <source>
        <dbReference type="ARBA" id="ARBA00020197"/>
    </source>
</evidence>
<keyword evidence="6" id="KW-0963">Cytoplasm</keyword>
<comment type="caution">
    <text evidence="20">The sequence shown here is derived from an EMBL/GenBank/DDBJ whole genome shotgun (WGS) entry which is preliminary data.</text>
</comment>
<dbReference type="CDD" id="cd00130">
    <property type="entry name" value="PAS"/>
    <property type="match status" value="1"/>
</dbReference>
<evidence type="ECO:0000259" key="17">
    <source>
        <dbReference type="PROSITE" id="PS50109"/>
    </source>
</evidence>
<dbReference type="PRINTS" id="PR00344">
    <property type="entry name" value="BCTRLSENSOR"/>
</dbReference>
<dbReference type="NCBIfam" id="NF041593">
    <property type="entry name" value="histid_kinase_PdhS"/>
    <property type="match status" value="1"/>
</dbReference>
<evidence type="ECO:0000256" key="1">
    <source>
        <dbReference type="ARBA" id="ARBA00000085"/>
    </source>
</evidence>
<keyword evidence="10" id="KW-0547">Nucleotide-binding</keyword>
<dbReference type="SMART" id="SM00091">
    <property type="entry name" value="PAS"/>
    <property type="match status" value="2"/>
</dbReference>
<evidence type="ECO:0000313" key="20">
    <source>
        <dbReference type="EMBL" id="TNV15304.1"/>
    </source>
</evidence>
<reference evidence="20" key="2">
    <citation type="submission" date="2019-06" db="EMBL/GenBank/DDBJ databases">
        <authorList>
            <person name="Hu M."/>
        </authorList>
    </citation>
    <scope>NUCLEOTIDE SEQUENCE</scope>
    <source>
        <strain evidence="20">08RB2639</strain>
    </source>
</reference>
<feature type="domain" description="PAS" evidence="18">
    <location>
        <begin position="685"/>
        <end position="730"/>
    </location>
</feature>
<evidence type="ECO:0000256" key="6">
    <source>
        <dbReference type="ARBA" id="ARBA00022490"/>
    </source>
</evidence>
<dbReference type="Pfam" id="PF13188">
    <property type="entry name" value="PAS_8"/>
    <property type="match status" value="1"/>
</dbReference>
<feature type="domain" description="Histidine kinase" evidence="17">
    <location>
        <begin position="828"/>
        <end position="1057"/>
    </location>
</feature>
<dbReference type="SUPFAM" id="SSF55874">
    <property type="entry name" value="ATPase domain of HSP90 chaperone/DNA topoisomerase II/histidine kinase"/>
    <property type="match status" value="1"/>
</dbReference>
<reference evidence="19 22" key="3">
    <citation type="submission" date="2020-08" db="EMBL/GenBank/DDBJ databases">
        <title>Genomic Encyclopedia of Type Strains, Phase IV (KMG-IV): sequencing the most valuable type-strain genomes for metagenomic binning, comparative biology and taxonomic classification.</title>
        <authorList>
            <person name="Goeker M."/>
        </authorList>
    </citation>
    <scope>NUCLEOTIDE SEQUENCE [LARGE SCALE GENOMIC DNA]</scope>
    <source>
        <strain evidence="19 22">DSM 23868</strain>
    </source>
</reference>
<evidence type="ECO:0000313" key="21">
    <source>
        <dbReference type="Proteomes" id="UP000313390"/>
    </source>
</evidence>
<evidence type="ECO:0000256" key="8">
    <source>
        <dbReference type="ARBA" id="ARBA00022618"/>
    </source>
</evidence>
<evidence type="ECO:0000313" key="19">
    <source>
        <dbReference type="EMBL" id="MBB4092269.1"/>
    </source>
</evidence>
<dbReference type="InterPro" id="IPR003661">
    <property type="entry name" value="HisK_dim/P_dom"/>
</dbReference>
<evidence type="ECO:0000256" key="13">
    <source>
        <dbReference type="ARBA" id="ARBA00023306"/>
    </source>
</evidence>
<evidence type="ECO:0000256" key="10">
    <source>
        <dbReference type="ARBA" id="ARBA00022741"/>
    </source>
</evidence>
<evidence type="ECO:0000256" key="4">
    <source>
        <dbReference type="ARBA" id="ARBA00012438"/>
    </source>
</evidence>
<feature type="region of interest" description="Disordered" evidence="16">
    <location>
        <begin position="424"/>
        <end position="444"/>
    </location>
</feature>
<dbReference type="CDD" id="cd00082">
    <property type="entry name" value="HisKA"/>
    <property type="match status" value="1"/>
</dbReference>
<dbReference type="GO" id="GO:0005886">
    <property type="term" value="C:plasma membrane"/>
    <property type="evidence" value="ECO:0007669"/>
    <property type="project" value="TreeGrafter"/>
</dbReference>
<evidence type="ECO:0000256" key="9">
    <source>
        <dbReference type="ARBA" id="ARBA00022679"/>
    </source>
</evidence>
<proteinExistence type="predicted"/>
<evidence type="ECO:0000313" key="22">
    <source>
        <dbReference type="Proteomes" id="UP000553980"/>
    </source>
</evidence>
<keyword evidence="12" id="KW-0067">ATP-binding</keyword>
<dbReference type="SMART" id="SM00388">
    <property type="entry name" value="HisKA"/>
    <property type="match status" value="1"/>
</dbReference>
<dbReference type="GO" id="GO:0009927">
    <property type="term" value="F:histidine phosphotransfer kinase activity"/>
    <property type="evidence" value="ECO:0007669"/>
    <property type="project" value="TreeGrafter"/>
</dbReference>
<dbReference type="PANTHER" id="PTHR43047">
    <property type="entry name" value="TWO-COMPONENT HISTIDINE PROTEIN KINASE"/>
    <property type="match status" value="1"/>
</dbReference>
<dbReference type="PANTHER" id="PTHR43047:SF72">
    <property type="entry name" value="OSMOSENSING HISTIDINE PROTEIN KINASE SLN1"/>
    <property type="match status" value="1"/>
</dbReference>
<dbReference type="InterPro" id="IPR013767">
    <property type="entry name" value="PAS_fold"/>
</dbReference>
<dbReference type="GO" id="GO:0051301">
    <property type="term" value="P:cell division"/>
    <property type="evidence" value="ECO:0007669"/>
    <property type="project" value="UniProtKB-KW"/>
</dbReference>
<dbReference type="Pfam" id="PF00989">
    <property type="entry name" value="PAS"/>
    <property type="match status" value="1"/>
</dbReference>
<evidence type="ECO:0000256" key="11">
    <source>
        <dbReference type="ARBA" id="ARBA00022777"/>
    </source>
</evidence>
<dbReference type="GO" id="GO:0006355">
    <property type="term" value="P:regulation of DNA-templated transcription"/>
    <property type="evidence" value="ECO:0007669"/>
    <property type="project" value="InterPro"/>
</dbReference>
<dbReference type="InterPro" id="IPR048231">
    <property type="entry name" value="PdhS_histid_kinase"/>
</dbReference>
<dbReference type="InterPro" id="IPR036097">
    <property type="entry name" value="HisK_dim/P_sf"/>
</dbReference>
<comment type="catalytic activity">
    <reaction evidence="1">
        <text>ATP + protein L-histidine = ADP + protein N-phospho-L-histidine.</text>
        <dbReference type="EC" id="2.7.13.3"/>
    </reaction>
</comment>
<evidence type="ECO:0000256" key="12">
    <source>
        <dbReference type="ARBA" id="ARBA00022840"/>
    </source>
</evidence>
<evidence type="ECO:0000256" key="15">
    <source>
        <dbReference type="SAM" id="Coils"/>
    </source>
</evidence>
<dbReference type="OrthoDB" id="9801651at2"/>
<dbReference type="SUPFAM" id="SSF47384">
    <property type="entry name" value="Homodimeric domain of signal transducing histidine kinase"/>
    <property type="match status" value="1"/>
</dbReference>
<dbReference type="Pfam" id="PF02518">
    <property type="entry name" value="HATPase_c"/>
    <property type="match status" value="1"/>
</dbReference>
<dbReference type="EMBL" id="VEWK01000001">
    <property type="protein sequence ID" value="TNV15304.1"/>
    <property type="molecule type" value="Genomic_DNA"/>
</dbReference>
<evidence type="ECO:0000256" key="7">
    <source>
        <dbReference type="ARBA" id="ARBA00022553"/>
    </source>
</evidence>
<dbReference type="InterPro" id="IPR004358">
    <property type="entry name" value="Sig_transdc_His_kin-like_C"/>
</dbReference>
<evidence type="ECO:0000256" key="16">
    <source>
        <dbReference type="SAM" id="MobiDB-lite"/>
    </source>
</evidence>
<feature type="region of interest" description="Disordered" evidence="16">
    <location>
        <begin position="237"/>
        <end position="261"/>
    </location>
</feature>
<dbReference type="GO" id="GO:0005524">
    <property type="term" value="F:ATP binding"/>
    <property type="evidence" value="ECO:0007669"/>
    <property type="project" value="UniProtKB-KW"/>
</dbReference>
<dbReference type="Pfam" id="PF00512">
    <property type="entry name" value="HisKA"/>
    <property type="match status" value="1"/>
</dbReference>
<organism evidence="20 21">
    <name type="scientific">Brucella pecoris</name>
    <dbReference type="NCBI Taxonomy" id="867683"/>
    <lineage>
        <taxon>Bacteria</taxon>
        <taxon>Pseudomonadati</taxon>
        <taxon>Pseudomonadota</taxon>
        <taxon>Alphaproteobacteria</taxon>
        <taxon>Hyphomicrobiales</taxon>
        <taxon>Brucellaceae</taxon>
        <taxon>Brucella/Ochrobactrum group</taxon>
        <taxon>Brucella</taxon>
    </lineage>
</organism>
<dbReference type="Proteomes" id="UP000553980">
    <property type="component" value="Unassembled WGS sequence"/>
</dbReference>
<sequence>MSGSYPFIDIAALDSIREGFAKGDAQLVLTHDLSAVLWVNGPGAKLFGFDRVEDMIGGSLDLPIATRRQIASSNADTDGPARTVSVRLGGGLRSDLTRFNVSHITLPDGVSGLLLTADSKDAKAEAIISGLSDDSTHIALIDANSRVIAASPRFAGLDISSTTLEDLVIEAADATDRIVKRRIRAGKHSVPGAIARLTDIPPMHLLCIIGDAPVATLQAPVVLQGEAEEILEEMLPEPVEAPKAEATKDDTSAEQPKPRGFVFDQDAPPARFIWKVGPDGAFSEVSPDLAATIGPNAADVVGRRFADVANVFGFDPDGSITALLDKRDTWSGKRLMWPVEGTDLRVPVELAALPVYSRDRKFIGFRGFGVVRPAEAEKDPEEIGLVLAGGIPQARKPVSEPVETAVSAEDDDVLAFTEEVANDDSPVATLPKPPLDITPTPGRRDSDKVISLLNACAEEKVAADQARMLKEREHEKRPEGGLTKTERNAFREIADRLRKQGLANSRAESDVNAMPEEVVADRPQPVEKTDVKASLIGADATENTSFSMRETTHANETALLANLPVPVIIHSGDNVHYVNQALLDLTGYESLDDIRDAGGVDVLFNSDSDDGESRQGMVLRRANGSEEPVDAHLNAISWRDGRALMLSLMPVAAPVETIATPTTAPVAIDSVAINADDEKQALADNVEELKTILDTATDGVVLIDPEGRIRSMNHSASALFGYERDETEGKFFSMLFAIESQRAAMDYLHGLSGNGVLSVLNDGREVIGREAKGGFIPLFMTIGKLPHTRGFCAVLRDITQWKRTEEELTNARKEAERASSQKTEFLARISHEIRTPLNAIIGFSELMADEKFGPIGNDRYRDYLRDINRSGNHVLALVNDLLDISKIEAGALDMKFEAVSLNDAIAEAIALMQPQANRERVIIRSSFQSNLPDIVADTRSIKQVALNLLSNAVRFTAPGGQVIVSTSYEMNGDVVMRVRDTGIGMTKSEVEQALKPFRQINALERRKAESAKDWRSEGTGLGLPLTKAMVEANRAQFAIDSTPGHGTVVEIAFPPTRVLAD</sequence>
<dbReference type="PROSITE" id="PS50112">
    <property type="entry name" value="PAS"/>
    <property type="match status" value="1"/>
</dbReference>
<keyword evidence="8" id="KW-0132">Cell division</keyword>
<dbReference type="Proteomes" id="UP000313390">
    <property type="component" value="Unassembled WGS sequence"/>
</dbReference>
<dbReference type="SMART" id="SM00387">
    <property type="entry name" value="HATPase_c"/>
    <property type="match status" value="1"/>
</dbReference>
<name>A0A5C5CW26_9HYPH</name>
<accession>A0A5C5CW26</accession>
<dbReference type="InterPro" id="IPR000014">
    <property type="entry name" value="PAS"/>
</dbReference>
<evidence type="ECO:0000256" key="3">
    <source>
        <dbReference type="ARBA" id="ARBA00011411"/>
    </source>
</evidence>
<keyword evidence="15" id="KW-0175">Coiled coil</keyword>